<evidence type="ECO:0000256" key="8">
    <source>
        <dbReference type="SAM" id="Phobius"/>
    </source>
</evidence>
<organism evidence="9 10">
    <name type="scientific">Paenibacillus naphthalenovorans</name>
    <dbReference type="NCBI Taxonomy" id="162209"/>
    <lineage>
        <taxon>Bacteria</taxon>
        <taxon>Bacillati</taxon>
        <taxon>Bacillota</taxon>
        <taxon>Bacilli</taxon>
        <taxon>Bacillales</taxon>
        <taxon>Paenibacillaceae</taxon>
        <taxon>Paenibacillus</taxon>
    </lineage>
</organism>
<evidence type="ECO:0000256" key="4">
    <source>
        <dbReference type="ARBA" id="ARBA00022544"/>
    </source>
</evidence>
<feature type="transmembrane region" description="Helical" evidence="8">
    <location>
        <begin position="217"/>
        <end position="238"/>
    </location>
</feature>
<gene>
    <name evidence="9" type="ORF">IJ22_20110</name>
</gene>
<reference evidence="10" key="1">
    <citation type="submission" date="2015-12" db="EMBL/GenBank/DDBJ databases">
        <title>Complete genome sequences of two moderately thermophilic Paenibacillus species.</title>
        <authorList>
            <person name="Butler R.III."/>
            <person name="Wang J."/>
            <person name="Stark B.C."/>
            <person name="Pombert J.-F."/>
        </authorList>
    </citation>
    <scope>NUCLEOTIDE SEQUENCE [LARGE SCALE GENOMIC DNA]</scope>
    <source>
        <strain evidence="10">32O-Y</strain>
    </source>
</reference>
<keyword evidence="4" id="KW-0309">Germination</keyword>
<dbReference type="AlphaFoldDB" id="A0A0U2UKC3"/>
<feature type="transmembrane region" description="Helical" evidence="8">
    <location>
        <begin position="36"/>
        <end position="57"/>
    </location>
</feature>
<evidence type="ECO:0000256" key="1">
    <source>
        <dbReference type="ARBA" id="ARBA00004141"/>
    </source>
</evidence>
<proteinExistence type="inferred from homology"/>
<dbReference type="EMBL" id="CP013652">
    <property type="protein sequence ID" value="ALS22385.1"/>
    <property type="molecule type" value="Genomic_DNA"/>
</dbReference>
<evidence type="ECO:0000313" key="10">
    <source>
        <dbReference type="Proteomes" id="UP000061660"/>
    </source>
</evidence>
<dbReference type="Pfam" id="PF03845">
    <property type="entry name" value="Spore_permease"/>
    <property type="match status" value="1"/>
</dbReference>
<dbReference type="Proteomes" id="UP000061660">
    <property type="component" value="Chromosome"/>
</dbReference>
<keyword evidence="6 8" id="KW-1133">Transmembrane helix</keyword>
<evidence type="ECO:0000256" key="2">
    <source>
        <dbReference type="ARBA" id="ARBA00007998"/>
    </source>
</evidence>
<dbReference type="GO" id="GO:0009847">
    <property type="term" value="P:spore germination"/>
    <property type="evidence" value="ECO:0007669"/>
    <property type="project" value="InterPro"/>
</dbReference>
<feature type="transmembrane region" description="Helical" evidence="8">
    <location>
        <begin position="77"/>
        <end position="98"/>
    </location>
</feature>
<dbReference type="KEGG" id="pnp:IJ22_20110"/>
<sequence length="365" mass="41251">MKLSSRQILWLLATFELGMSILLTASPSIMDAKQDAWISFLLAGAAAIFITVVSVKLSLLYPGLTFIEFSQSILGKWLGKIIVIPYFIQWYSVIPIILRQASDFIDMIMFTRTPLLLILMLVLIPVIYVTYHGGIQGIGRCSEIVGPIIFFAFGLVLLLGVINMDVNRVLPVYADSGRINILKGAIPPLAFLGESSTILLMLTCFVNDQKKVVSRALWGVGIASFFLSLSVLASLMTFGPHLSAKMWYPFFEMIRYISFMEFIQNLESIIVIVWFLSVCIKLSVYLFITSYGTAQWLHIRQWKIMIWFVALAGIILALSYNNIVESSIDYPKTIWMPYIFPINFVGIPLVLYIVGTVKKRKRLKL</sequence>
<keyword evidence="10" id="KW-1185">Reference proteome</keyword>
<dbReference type="GO" id="GO:0016020">
    <property type="term" value="C:membrane"/>
    <property type="evidence" value="ECO:0007669"/>
    <property type="project" value="UniProtKB-SubCell"/>
</dbReference>
<comment type="similarity">
    <text evidence="2">Belongs to the amino acid-polyamine-organocation (APC) superfamily. Spore germination protein (SGP) (TC 2.A.3.9) family.</text>
</comment>
<dbReference type="STRING" id="162209.IJ22_20110"/>
<dbReference type="NCBIfam" id="TIGR00912">
    <property type="entry name" value="2A0309"/>
    <property type="match status" value="1"/>
</dbReference>
<feature type="transmembrane region" description="Helical" evidence="8">
    <location>
        <begin position="110"/>
        <end position="131"/>
    </location>
</feature>
<feature type="transmembrane region" description="Helical" evidence="8">
    <location>
        <begin position="269"/>
        <end position="292"/>
    </location>
</feature>
<feature type="transmembrane region" description="Helical" evidence="8">
    <location>
        <begin position="184"/>
        <end position="205"/>
    </location>
</feature>
<dbReference type="PATRIC" id="fig|162209.4.peg.2129"/>
<feature type="transmembrane region" description="Helical" evidence="8">
    <location>
        <begin position="335"/>
        <end position="355"/>
    </location>
</feature>
<dbReference type="PANTHER" id="PTHR34975">
    <property type="entry name" value="SPORE GERMINATION PROTEIN A2"/>
    <property type="match status" value="1"/>
</dbReference>
<evidence type="ECO:0000256" key="7">
    <source>
        <dbReference type="ARBA" id="ARBA00023136"/>
    </source>
</evidence>
<evidence type="ECO:0000313" key="9">
    <source>
        <dbReference type="EMBL" id="ALS22385.1"/>
    </source>
</evidence>
<accession>A0A0U2UKC3</accession>
<feature type="transmembrane region" description="Helical" evidence="8">
    <location>
        <begin position="304"/>
        <end position="323"/>
    </location>
</feature>
<feature type="transmembrane region" description="Helical" evidence="8">
    <location>
        <begin position="143"/>
        <end position="164"/>
    </location>
</feature>
<dbReference type="InterPro" id="IPR004761">
    <property type="entry name" value="Spore_GerAB"/>
</dbReference>
<feature type="transmembrane region" description="Helical" evidence="8">
    <location>
        <begin position="9"/>
        <end position="30"/>
    </location>
</feature>
<keyword evidence="3" id="KW-0813">Transport</keyword>
<reference evidence="9 10" key="2">
    <citation type="journal article" date="2016" name="Genome Announc.">
        <title>Complete Genome Sequences of Two Interactive Moderate Thermophiles, Paenibacillus napthalenovorans 32O-Y and Paenibacillus sp. 32O-W.</title>
        <authorList>
            <person name="Butler R.R.III."/>
            <person name="Wang J."/>
            <person name="Stark B.C."/>
            <person name="Pombert J.F."/>
        </authorList>
    </citation>
    <scope>NUCLEOTIDE SEQUENCE [LARGE SCALE GENOMIC DNA]</scope>
    <source>
        <strain evidence="9 10">32O-Y</strain>
    </source>
</reference>
<evidence type="ECO:0000256" key="6">
    <source>
        <dbReference type="ARBA" id="ARBA00022989"/>
    </source>
</evidence>
<evidence type="ECO:0000256" key="3">
    <source>
        <dbReference type="ARBA" id="ARBA00022448"/>
    </source>
</evidence>
<dbReference type="OrthoDB" id="2078716at2"/>
<dbReference type="RefSeq" id="WP_062408664.1">
    <property type="nucleotide sequence ID" value="NZ_CP013652.1"/>
</dbReference>
<evidence type="ECO:0000256" key="5">
    <source>
        <dbReference type="ARBA" id="ARBA00022692"/>
    </source>
</evidence>
<keyword evidence="7 8" id="KW-0472">Membrane</keyword>
<name>A0A0U2UKC3_9BACL</name>
<keyword evidence="5 8" id="KW-0812">Transmembrane</keyword>
<dbReference type="PANTHER" id="PTHR34975:SF2">
    <property type="entry name" value="SPORE GERMINATION PROTEIN A2"/>
    <property type="match status" value="1"/>
</dbReference>
<comment type="subcellular location">
    <subcellularLocation>
        <location evidence="1">Membrane</location>
        <topology evidence="1">Multi-pass membrane protein</topology>
    </subcellularLocation>
</comment>
<protein>
    <submittedName>
        <fullName evidence="9">Membrane protein</fullName>
    </submittedName>
</protein>